<evidence type="ECO:0000313" key="2">
    <source>
        <dbReference type="EMBL" id="MED6158755.1"/>
    </source>
</evidence>
<sequence length="127" mass="13247">MKEEGATTAPAEQGSVATTVKPGGKEYAKPPSPLQAITGRGEREGEEVERGRCSDLAVPMVEEVVCDKEEEGEEDGVGEVEREWEGIGGLGRGRGRSGGGGSLGRSGGVGGRARVKKKKWRVLVAVV</sequence>
<dbReference type="Proteomes" id="UP001341840">
    <property type="component" value="Unassembled WGS sequence"/>
</dbReference>
<feature type="compositionally biased region" description="Gly residues" evidence="1">
    <location>
        <begin position="86"/>
        <end position="111"/>
    </location>
</feature>
<feature type="compositionally biased region" description="Basic and acidic residues" evidence="1">
    <location>
        <begin position="40"/>
        <end position="51"/>
    </location>
</feature>
<organism evidence="2 3">
    <name type="scientific">Stylosanthes scabra</name>
    <dbReference type="NCBI Taxonomy" id="79078"/>
    <lineage>
        <taxon>Eukaryota</taxon>
        <taxon>Viridiplantae</taxon>
        <taxon>Streptophyta</taxon>
        <taxon>Embryophyta</taxon>
        <taxon>Tracheophyta</taxon>
        <taxon>Spermatophyta</taxon>
        <taxon>Magnoliopsida</taxon>
        <taxon>eudicotyledons</taxon>
        <taxon>Gunneridae</taxon>
        <taxon>Pentapetalae</taxon>
        <taxon>rosids</taxon>
        <taxon>fabids</taxon>
        <taxon>Fabales</taxon>
        <taxon>Fabaceae</taxon>
        <taxon>Papilionoideae</taxon>
        <taxon>50 kb inversion clade</taxon>
        <taxon>dalbergioids sensu lato</taxon>
        <taxon>Dalbergieae</taxon>
        <taxon>Pterocarpus clade</taxon>
        <taxon>Stylosanthes</taxon>
    </lineage>
</organism>
<evidence type="ECO:0000256" key="1">
    <source>
        <dbReference type="SAM" id="MobiDB-lite"/>
    </source>
</evidence>
<evidence type="ECO:0000313" key="3">
    <source>
        <dbReference type="Proteomes" id="UP001341840"/>
    </source>
</evidence>
<dbReference type="EMBL" id="JASCZI010121000">
    <property type="protein sequence ID" value="MED6158755.1"/>
    <property type="molecule type" value="Genomic_DNA"/>
</dbReference>
<accession>A0ABU6UDS3</accession>
<proteinExistence type="predicted"/>
<reference evidence="2 3" key="1">
    <citation type="journal article" date="2023" name="Plants (Basel)">
        <title>Bridging the Gap: Combining Genomics and Transcriptomics Approaches to Understand Stylosanthes scabra, an Orphan Legume from the Brazilian Caatinga.</title>
        <authorList>
            <person name="Ferreira-Neto J.R.C."/>
            <person name="da Silva M.D."/>
            <person name="Binneck E."/>
            <person name="de Melo N.F."/>
            <person name="da Silva R.H."/>
            <person name="de Melo A.L.T.M."/>
            <person name="Pandolfi V."/>
            <person name="Bustamante F.O."/>
            <person name="Brasileiro-Vidal A.C."/>
            <person name="Benko-Iseppon A.M."/>
        </authorList>
    </citation>
    <scope>NUCLEOTIDE SEQUENCE [LARGE SCALE GENOMIC DNA]</scope>
    <source>
        <tissue evidence="2">Leaves</tissue>
    </source>
</reference>
<keyword evidence="3" id="KW-1185">Reference proteome</keyword>
<protein>
    <submittedName>
        <fullName evidence="2">Uncharacterized protein</fullName>
    </submittedName>
</protein>
<name>A0ABU6UDS3_9FABA</name>
<comment type="caution">
    <text evidence="2">The sequence shown here is derived from an EMBL/GenBank/DDBJ whole genome shotgun (WGS) entry which is preliminary data.</text>
</comment>
<feature type="region of interest" description="Disordered" evidence="1">
    <location>
        <begin position="1"/>
        <end position="51"/>
    </location>
</feature>
<feature type="region of interest" description="Disordered" evidence="1">
    <location>
        <begin position="68"/>
        <end position="114"/>
    </location>
</feature>
<feature type="compositionally biased region" description="Acidic residues" evidence="1">
    <location>
        <begin position="68"/>
        <end position="78"/>
    </location>
</feature>
<gene>
    <name evidence="2" type="ORF">PIB30_035684</name>
</gene>